<evidence type="ECO:0000256" key="9">
    <source>
        <dbReference type="ARBA" id="ARBA00022833"/>
    </source>
</evidence>
<protein>
    <submittedName>
        <fullName evidence="19">DNA-formamidopyrimidine glycosylase</fullName>
    </submittedName>
</protein>
<dbReference type="InterPro" id="IPR035937">
    <property type="entry name" value="FPG_N"/>
</dbReference>
<evidence type="ECO:0000256" key="8">
    <source>
        <dbReference type="ARBA" id="ARBA00022801"/>
    </source>
</evidence>
<dbReference type="Gene3D" id="3.20.190.10">
    <property type="entry name" value="MutM-like, N-terminal"/>
    <property type="match status" value="1"/>
</dbReference>
<evidence type="ECO:0000256" key="12">
    <source>
        <dbReference type="ARBA" id="ARBA00023239"/>
    </source>
</evidence>
<keyword evidence="11" id="KW-0234">DNA repair</keyword>
<evidence type="ECO:0000256" key="4">
    <source>
        <dbReference type="ARBA" id="ARBA00011245"/>
    </source>
</evidence>
<dbReference type="FunFam" id="1.10.8.50:FF:000003">
    <property type="entry name" value="Formamidopyrimidine-DNA glycosylase"/>
    <property type="match status" value="1"/>
</dbReference>
<keyword evidence="14" id="KW-0326">Glycosidase</keyword>
<name>A0A1F5X498_9BACT</name>
<gene>
    <name evidence="19" type="ORF">A3B18_00325</name>
</gene>
<dbReference type="PROSITE" id="PS51066">
    <property type="entry name" value="ZF_FPG_2"/>
    <property type="match status" value="1"/>
</dbReference>
<evidence type="ECO:0000256" key="1">
    <source>
        <dbReference type="ARBA" id="ARBA00001668"/>
    </source>
</evidence>
<dbReference type="GO" id="GO:0140078">
    <property type="term" value="F:class I DNA-(apurinic or apyrimidinic site) endonuclease activity"/>
    <property type="evidence" value="ECO:0007669"/>
    <property type="project" value="UniProtKB-EC"/>
</dbReference>
<evidence type="ECO:0000256" key="10">
    <source>
        <dbReference type="ARBA" id="ARBA00023125"/>
    </source>
</evidence>
<proteinExistence type="inferred from homology"/>
<comment type="caution">
    <text evidence="19">The sequence shown here is derived from an EMBL/GenBank/DDBJ whole genome shotgun (WGS) entry which is preliminary data.</text>
</comment>
<comment type="similarity">
    <text evidence="3">Belongs to the FPG family.</text>
</comment>
<keyword evidence="10" id="KW-0238">DNA-binding</keyword>
<dbReference type="InterPro" id="IPR012319">
    <property type="entry name" value="FPG_cat"/>
</dbReference>
<dbReference type="Pfam" id="PF06827">
    <property type="entry name" value="zf-FPG_IleRS"/>
    <property type="match status" value="1"/>
</dbReference>
<evidence type="ECO:0000259" key="18">
    <source>
        <dbReference type="PROSITE" id="PS51068"/>
    </source>
</evidence>
<dbReference type="PROSITE" id="PS51068">
    <property type="entry name" value="FPG_CAT"/>
    <property type="match status" value="1"/>
</dbReference>
<dbReference type="Proteomes" id="UP000178684">
    <property type="component" value="Unassembled WGS sequence"/>
</dbReference>
<dbReference type="GO" id="GO:0034039">
    <property type="term" value="F:8-oxo-7,8-dihydroguanine DNA N-glycosylase activity"/>
    <property type="evidence" value="ECO:0007669"/>
    <property type="project" value="TreeGrafter"/>
</dbReference>
<keyword evidence="7 16" id="KW-0863">Zinc-finger</keyword>
<dbReference type="GO" id="GO:0006284">
    <property type="term" value="P:base-excision repair"/>
    <property type="evidence" value="ECO:0007669"/>
    <property type="project" value="InterPro"/>
</dbReference>
<dbReference type="InterPro" id="IPR010663">
    <property type="entry name" value="Znf_FPG/IleRS"/>
</dbReference>
<reference evidence="19 20" key="1">
    <citation type="journal article" date="2016" name="Nat. Commun.">
        <title>Thousands of microbial genomes shed light on interconnected biogeochemical processes in an aquifer system.</title>
        <authorList>
            <person name="Anantharaman K."/>
            <person name="Brown C.T."/>
            <person name="Hug L.A."/>
            <person name="Sharon I."/>
            <person name="Castelle C.J."/>
            <person name="Probst A.J."/>
            <person name="Thomas B.C."/>
            <person name="Singh A."/>
            <person name="Wilkins M.J."/>
            <person name="Karaoz U."/>
            <person name="Brodie E.L."/>
            <person name="Williams K.H."/>
            <person name="Hubbard S.S."/>
            <person name="Banfield J.F."/>
        </authorList>
    </citation>
    <scope>NUCLEOTIDE SEQUENCE [LARGE SCALE GENOMIC DNA]</scope>
</reference>
<dbReference type="EMBL" id="MFIE01000014">
    <property type="protein sequence ID" value="OGF82710.1"/>
    <property type="molecule type" value="Genomic_DNA"/>
</dbReference>
<evidence type="ECO:0000256" key="11">
    <source>
        <dbReference type="ARBA" id="ARBA00023204"/>
    </source>
</evidence>
<accession>A0A1F5X498</accession>
<evidence type="ECO:0000256" key="13">
    <source>
        <dbReference type="ARBA" id="ARBA00023268"/>
    </source>
</evidence>
<dbReference type="SMART" id="SM00898">
    <property type="entry name" value="Fapy_DNA_glyco"/>
    <property type="match status" value="1"/>
</dbReference>
<dbReference type="InterPro" id="IPR000214">
    <property type="entry name" value="Znf_DNA_glyclase/AP_lyase"/>
</dbReference>
<dbReference type="PANTHER" id="PTHR22993:SF9">
    <property type="entry name" value="FORMAMIDOPYRIMIDINE-DNA GLYCOSYLASE"/>
    <property type="match status" value="1"/>
</dbReference>
<dbReference type="PROSITE" id="PS01242">
    <property type="entry name" value="ZF_FPG_1"/>
    <property type="match status" value="1"/>
</dbReference>
<dbReference type="SUPFAM" id="SSF46946">
    <property type="entry name" value="S13-like H2TH domain"/>
    <property type="match status" value="1"/>
</dbReference>
<evidence type="ECO:0000313" key="19">
    <source>
        <dbReference type="EMBL" id="OGF82710.1"/>
    </source>
</evidence>
<keyword evidence="8" id="KW-0378">Hydrolase</keyword>
<dbReference type="CDD" id="cd08966">
    <property type="entry name" value="EcFpg-like_N"/>
    <property type="match status" value="1"/>
</dbReference>
<comment type="catalytic activity">
    <reaction evidence="15">
        <text>2'-deoxyribonucleotide-(2'-deoxyribose 5'-phosphate)-2'-deoxyribonucleotide-DNA = a 3'-end 2'-deoxyribonucleotide-(2,3-dehydro-2,3-deoxyribose 5'-phosphate)-DNA + a 5'-end 5'-phospho-2'-deoxyribonucleoside-DNA + H(+)</text>
        <dbReference type="Rhea" id="RHEA:66592"/>
        <dbReference type="Rhea" id="RHEA-COMP:13180"/>
        <dbReference type="Rhea" id="RHEA-COMP:16897"/>
        <dbReference type="Rhea" id="RHEA-COMP:17067"/>
        <dbReference type="ChEBI" id="CHEBI:15378"/>
        <dbReference type="ChEBI" id="CHEBI:136412"/>
        <dbReference type="ChEBI" id="CHEBI:157695"/>
        <dbReference type="ChEBI" id="CHEBI:167181"/>
        <dbReference type="EC" id="4.2.99.18"/>
    </reaction>
</comment>
<feature type="domain" description="Formamidopyrimidine-DNA glycosylase catalytic" evidence="18">
    <location>
        <begin position="2"/>
        <end position="105"/>
    </location>
</feature>
<dbReference type="PANTHER" id="PTHR22993">
    <property type="entry name" value="FORMAMIDOPYRIMIDINE-DNA GLYCOSYLASE"/>
    <property type="match status" value="1"/>
</dbReference>
<feature type="domain" description="FPG-type" evidence="17">
    <location>
        <begin position="228"/>
        <end position="262"/>
    </location>
</feature>
<dbReference type="Pfam" id="PF06831">
    <property type="entry name" value="H2TH"/>
    <property type="match status" value="1"/>
</dbReference>
<evidence type="ECO:0000259" key="17">
    <source>
        <dbReference type="PROSITE" id="PS51066"/>
    </source>
</evidence>
<dbReference type="SMART" id="SM01232">
    <property type="entry name" value="H2TH"/>
    <property type="match status" value="1"/>
</dbReference>
<dbReference type="NCBIfam" id="NF002211">
    <property type="entry name" value="PRK01103.1"/>
    <property type="match status" value="1"/>
</dbReference>
<dbReference type="GO" id="GO:0003684">
    <property type="term" value="F:damaged DNA binding"/>
    <property type="evidence" value="ECO:0007669"/>
    <property type="project" value="InterPro"/>
</dbReference>
<dbReference type="SUPFAM" id="SSF57716">
    <property type="entry name" value="Glucocorticoid receptor-like (DNA-binding domain)"/>
    <property type="match status" value="1"/>
</dbReference>
<keyword evidence="13" id="KW-0511">Multifunctional enzyme</keyword>
<dbReference type="GO" id="GO:0008270">
    <property type="term" value="F:zinc ion binding"/>
    <property type="evidence" value="ECO:0007669"/>
    <property type="project" value="UniProtKB-KW"/>
</dbReference>
<evidence type="ECO:0000256" key="3">
    <source>
        <dbReference type="ARBA" id="ARBA00009409"/>
    </source>
</evidence>
<keyword evidence="6" id="KW-0227">DNA damage</keyword>
<dbReference type="AlphaFoldDB" id="A0A1F5X498"/>
<comment type="catalytic activity">
    <reaction evidence="1">
        <text>Hydrolysis of DNA containing ring-opened 7-methylguanine residues, releasing 2,6-diamino-4-hydroxy-5-(N-methyl)formamidopyrimidine.</text>
        <dbReference type="EC" id="3.2.2.23"/>
    </reaction>
</comment>
<dbReference type="NCBIfam" id="TIGR00577">
    <property type="entry name" value="fpg"/>
    <property type="match status" value="1"/>
</dbReference>
<evidence type="ECO:0000256" key="7">
    <source>
        <dbReference type="ARBA" id="ARBA00022771"/>
    </source>
</evidence>
<dbReference type="InterPro" id="IPR015887">
    <property type="entry name" value="DNA_glyclase_Znf_dom_DNA_BS"/>
</dbReference>
<evidence type="ECO:0000256" key="14">
    <source>
        <dbReference type="ARBA" id="ARBA00023295"/>
    </source>
</evidence>
<evidence type="ECO:0000313" key="20">
    <source>
        <dbReference type="Proteomes" id="UP000178684"/>
    </source>
</evidence>
<evidence type="ECO:0000256" key="6">
    <source>
        <dbReference type="ARBA" id="ARBA00022763"/>
    </source>
</evidence>
<keyword evidence="9" id="KW-0862">Zinc</keyword>
<evidence type="ECO:0000256" key="16">
    <source>
        <dbReference type="PROSITE-ProRule" id="PRU00391"/>
    </source>
</evidence>
<comment type="subunit">
    <text evidence="4">Monomer.</text>
</comment>
<dbReference type="InterPro" id="IPR010979">
    <property type="entry name" value="Ribosomal_uS13-like_H2TH"/>
</dbReference>
<evidence type="ECO:0000256" key="5">
    <source>
        <dbReference type="ARBA" id="ARBA00022723"/>
    </source>
</evidence>
<evidence type="ECO:0000256" key="2">
    <source>
        <dbReference type="ARBA" id="ARBA00001947"/>
    </source>
</evidence>
<keyword evidence="5" id="KW-0479">Metal-binding</keyword>
<comment type="cofactor">
    <cofactor evidence="2">
        <name>Zn(2+)</name>
        <dbReference type="ChEBI" id="CHEBI:29105"/>
    </cofactor>
</comment>
<dbReference type="Gene3D" id="1.10.8.50">
    <property type="match status" value="1"/>
</dbReference>
<dbReference type="Pfam" id="PF01149">
    <property type="entry name" value="Fapy_DNA_glyco"/>
    <property type="match status" value="1"/>
</dbReference>
<sequence>MPELPEVEITKRKLGPLLIGKRILPARNAAHSAAGGNLGRKILGVERLGKAILIRLSGGKILAFHQRMSGKILVAEKDFDSKHVRFKYKLSSGKNLIFHDVRKFGVRWYGTAKKVLSDPYFLRLGLDPLEIDFKKFKELLGKLKGGIKAALLRQDILAGVGNIIADESLWKAKIHPQKRIENFSEADFKNLFAALRFILEKSIKLGGSTMRDWYHPDNTKGGYFAQRLIYGRANEKCKKCGKIIIRMKAAGRGTFICTKCQPFKQE</sequence>
<dbReference type="InterPro" id="IPR015886">
    <property type="entry name" value="H2TH_FPG"/>
</dbReference>
<dbReference type="InterPro" id="IPR020629">
    <property type="entry name" value="FPG_Glyclase"/>
</dbReference>
<organism evidence="19 20">
    <name type="scientific">Candidatus Giovannonibacteria bacterium RIFCSPLOWO2_01_FULL_46_13</name>
    <dbReference type="NCBI Taxonomy" id="1798352"/>
    <lineage>
        <taxon>Bacteria</taxon>
        <taxon>Candidatus Giovannoniibacteriota</taxon>
    </lineage>
</organism>
<keyword evidence="12" id="KW-0456">Lyase</keyword>
<evidence type="ECO:0000256" key="15">
    <source>
        <dbReference type="ARBA" id="ARBA00044632"/>
    </source>
</evidence>
<dbReference type="SUPFAM" id="SSF81624">
    <property type="entry name" value="N-terminal domain of MutM-like DNA repair proteins"/>
    <property type="match status" value="1"/>
</dbReference>